<evidence type="ECO:0000313" key="5">
    <source>
        <dbReference type="EMBL" id="KHS48854.1"/>
    </source>
</evidence>
<evidence type="ECO:0000259" key="4">
    <source>
        <dbReference type="PROSITE" id="PS50072"/>
    </source>
</evidence>
<accession>A0A0B9A0I5</accession>
<protein>
    <recommendedName>
        <fullName evidence="1">peptidylprolyl isomerase</fullName>
        <ecNumber evidence="1">5.2.1.8</ecNumber>
    </recommendedName>
</protein>
<dbReference type="AlphaFoldDB" id="A0A0B9A0I5"/>
<comment type="caution">
    <text evidence="5">The sequence shown here is derived from an EMBL/GenBank/DDBJ whole genome shotgun (WGS) entry which is preliminary data.</text>
</comment>
<organism evidence="5 6">
    <name type="scientific">Novosphingobium subterraneum</name>
    <dbReference type="NCBI Taxonomy" id="48936"/>
    <lineage>
        <taxon>Bacteria</taxon>
        <taxon>Pseudomonadati</taxon>
        <taxon>Pseudomonadota</taxon>
        <taxon>Alphaproteobacteria</taxon>
        <taxon>Sphingomonadales</taxon>
        <taxon>Sphingomonadaceae</taxon>
        <taxon>Novosphingobium</taxon>
    </lineage>
</organism>
<reference evidence="5 6" key="1">
    <citation type="submission" date="2014-10" db="EMBL/GenBank/DDBJ databases">
        <title>Draft genome sequence of Novosphingobium subterraneum DSM 12447.</title>
        <authorList>
            <person name="Gan H.M."/>
            <person name="Gan H.Y."/>
            <person name="Savka M.A."/>
        </authorList>
    </citation>
    <scope>NUCLEOTIDE SEQUENCE [LARGE SCALE GENOMIC DNA]</scope>
    <source>
        <strain evidence="5 6">DSM 12447</strain>
    </source>
</reference>
<gene>
    <name evidence="5" type="ORF">NJ75_00939</name>
</gene>
<sequence length="255" mass="26915">MRWKRGWPQSAVSPLRGESEAVLTRRLAVLAPIAFALVAAAPIKKRAPAPRAAAPAYPAPSTAPLPDTVRVALETEAGRIVVEVDVKHAPATATNFVRYAETKRLDGTVFYRAMHLNWGEQPNGLIQAGTRGDPRRNLPPVAHEPTNVTGILHKAGTLSMARYAPGTATGDFSIMVSDQPGLDAQPDSTDPEAKAGYAAFGQVVEGMEVVKAIFAAPISETEGEGIMRGQILAKPVKILSARRVAVAAPNAPPAP</sequence>
<keyword evidence="3 5" id="KW-0413">Isomerase</keyword>
<proteinExistence type="predicted"/>
<dbReference type="InterPro" id="IPR044665">
    <property type="entry name" value="E_coli_cyclophilin_A-like"/>
</dbReference>
<name>A0A0B9A0I5_9SPHN</name>
<keyword evidence="6" id="KW-1185">Reference proteome</keyword>
<evidence type="ECO:0000256" key="3">
    <source>
        <dbReference type="ARBA" id="ARBA00023235"/>
    </source>
</evidence>
<keyword evidence="2" id="KW-0697">Rotamase</keyword>
<evidence type="ECO:0000256" key="2">
    <source>
        <dbReference type="ARBA" id="ARBA00023110"/>
    </source>
</evidence>
<dbReference type="SUPFAM" id="SSF50891">
    <property type="entry name" value="Cyclophilin-like"/>
    <property type="match status" value="1"/>
</dbReference>
<feature type="domain" description="PPIase cyclophilin-type" evidence="4">
    <location>
        <begin position="74"/>
        <end position="243"/>
    </location>
</feature>
<dbReference type="STRING" id="48936.NJ75_00939"/>
<dbReference type="PANTHER" id="PTHR43246">
    <property type="entry name" value="PEPTIDYL-PROLYL CIS-TRANS ISOMERASE CYP38, CHLOROPLASTIC"/>
    <property type="match status" value="1"/>
</dbReference>
<dbReference type="Proteomes" id="UP000031338">
    <property type="component" value="Unassembled WGS sequence"/>
</dbReference>
<dbReference type="PATRIC" id="fig|48936.3.peg.951"/>
<dbReference type="EMBL" id="JRVC01000003">
    <property type="protein sequence ID" value="KHS48854.1"/>
    <property type="molecule type" value="Genomic_DNA"/>
</dbReference>
<dbReference type="PROSITE" id="PS50072">
    <property type="entry name" value="CSA_PPIASE_2"/>
    <property type="match status" value="1"/>
</dbReference>
<dbReference type="Pfam" id="PF00160">
    <property type="entry name" value="Pro_isomerase"/>
    <property type="match status" value="1"/>
</dbReference>
<dbReference type="GO" id="GO:0003755">
    <property type="term" value="F:peptidyl-prolyl cis-trans isomerase activity"/>
    <property type="evidence" value="ECO:0007669"/>
    <property type="project" value="UniProtKB-KW"/>
</dbReference>
<evidence type="ECO:0000256" key="1">
    <source>
        <dbReference type="ARBA" id="ARBA00013194"/>
    </source>
</evidence>
<dbReference type="EC" id="5.2.1.8" evidence="1"/>
<evidence type="ECO:0000313" key="6">
    <source>
        <dbReference type="Proteomes" id="UP000031338"/>
    </source>
</evidence>
<dbReference type="InterPro" id="IPR029000">
    <property type="entry name" value="Cyclophilin-like_dom_sf"/>
</dbReference>
<dbReference type="Gene3D" id="2.40.100.10">
    <property type="entry name" value="Cyclophilin-like"/>
    <property type="match status" value="1"/>
</dbReference>
<dbReference type="InterPro" id="IPR002130">
    <property type="entry name" value="Cyclophilin-type_PPIase_dom"/>
</dbReference>